<comment type="cofactor">
    <cofactor evidence="1">
        <name>pyridoxal 5'-phosphate</name>
        <dbReference type="ChEBI" id="CHEBI:597326"/>
    </cofactor>
</comment>
<dbReference type="EMBL" id="UINC01003323">
    <property type="protein sequence ID" value="SVA05290.1"/>
    <property type="molecule type" value="Genomic_DNA"/>
</dbReference>
<name>A0A381SMN2_9ZZZZ</name>
<dbReference type="InterPro" id="IPR018300">
    <property type="entry name" value="Aminotrans_IV_CS"/>
</dbReference>
<evidence type="ECO:0000256" key="3">
    <source>
        <dbReference type="ARBA" id="ARBA00022576"/>
    </source>
</evidence>
<dbReference type="InterPro" id="IPR005786">
    <property type="entry name" value="B_amino_transII"/>
</dbReference>
<dbReference type="InterPro" id="IPR043132">
    <property type="entry name" value="BCAT-like_C"/>
</dbReference>
<dbReference type="Pfam" id="PF01063">
    <property type="entry name" value="Aminotran_4"/>
    <property type="match status" value="1"/>
</dbReference>
<dbReference type="PIRSF" id="PIRSF006468">
    <property type="entry name" value="BCAT1"/>
    <property type="match status" value="1"/>
</dbReference>
<organism evidence="8">
    <name type="scientific">marine metagenome</name>
    <dbReference type="NCBI Taxonomy" id="408172"/>
    <lineage>
        <taxon>unclassified sequences</taxon>
        <taxon>metagenomes</taxon>
        <taxon>ecological metagenomes</taxon>
    </lineage>
</organism>
<dbReference type="PANTHER" id="PTHR11825:SF44">
    <property type="entry name" value="BRANCHED-CHAIN-AMINO-ACID AMINOTRANSFERASE"/>
    <property type="match status" value="1"/>
</dbReference>
<accession>A0A381SMN2</accession>
<dbReference type="AlphaFoldDB" id="A0A381SMN2"/>
<evidence type="ECO:0000256" key="4">
    <source>
        <dbReference type="ARBA" id="ARBA00022605"/>
    </source>
</evidence>
<dbReference type="Gene3D" id="3.20.10.10">
    <property type="entry name" value="D-amino Acid Aminotransferase, subunit A, domain 2"/>
    <property type="match status" value="1"/>
</dbReference>
<dbReference type="PROSITE" id="PS00770">
    <property type="entry name" value="AA_TRANSFER_CLASS_4"/>
    <property type="match status" value="1"/>
</dbReference>
<dbReference type="InterPro" id="IPR001544">
    <property type="entry name" value="Aminotrans_IV"/>
</dbReference>
<keyword evidence="3" id="KW-0032">Aminotransferase</keyword>
<proteinExistence type="inferred from homology"/>
<dbReference type="CDD" id="cd01557">
    <property type="entry name" value="BCAT_beta_family"/>
    <property type="match status" value="1"/>
</dbReference>
<evidence type="ECO:0000256" key="7">
    <source>
        <dbReference type="ARBA" id="ARBA00023304"/>
    </source>
</evidence>
<evidence type="ECO:0008006" key="9">
    <source>
        <dbReference type="Google" id="ProtNLM"/>
    </source>
</evidence>
<comment type="similarity">
    <text evidence="2">Belongs to the class-IV pyridoxal-phosphate-dependent aminotransferase family.</text>
</comment>
<protein>
    <recommendedName>
        <fullName evidence="9">Branched-chain-amino-acid transaminase</fullName>
    </recommendedName>
</protein>
<keyword evidence="6" id="KW-0663">Pyridoxal phosphate</keyword>
<gene>
    <name evidence="8" type="ORF">METZ01_LOCUS58144</name>
</gene>
<dbReference type="GO" id="GO:0008652">
    <property type="term" value="P:amino acid biosynthetic process"/>
    <property type="evidence" value="ECO:0007669"/>
    <property type="project" value="UniProtKB-KW"/>
</dbReference>
<dbReference type="PANTHER" id="PTHR11825">
    <property type="entry name" value="SUBGROUP IIII AMINOTRANSFERASE"/>
    <property type="match status" value="1"/>
</dbReference>
<dbReference type="Gene3D" id="3.30.470.10">
    <property type="match status" value="1"/>
</dbReference>
<evidence type="ECO:0000313" key="8">
    <source>
        <dbReference type="EMBL" id="SVA05290.1"/>
    </source>
</evidence>
<dbReference type="GO" id="GO:0009082">
    <property type="term" value="P:branched-chain amino acid biosynthetic process"/>
    <property type="evidence" value="ECO:0007669"/>
    <property type="project" value="UniProtKB-KW"/>
</dbReference>
<dbReference type="NCBIfam" id="TIGR01123">
    <property type="entry name" value="ilvE_II"/>
    <property type="match status" value="1"/>
</dbReference>
<dbReference type="InterPro" id="IPR043131">
    <property type="entry name" value="BCAT-like_N"/>
</dbReference>
<evidence type="ECO:0000256" key="6">
    <source>
        <dbReference type="ARBA" id="ARBA00022898"/>
    </source>
</evidence>
<dbReference type="SUPFAM" id="SSF56752">
    <property type="entry name" value="D-aminoacid aminotransferase-like PLP-dependent enzymes"/>
    <property type="match status" value="1"/>
</dbReference>
<dbReference type="InterPro" id="IPR036038">
    <property type="entry name" value="Aminotransferase-like"/>
</dbReference>
<reference evidence="8" key="1">
    <citation type="submission" date="2018-05" db="EMBL/GenBank/DDBJ databases">
        <authorList>
            <person name="Lanie J.A."/>
            <person name="Ng W.-L."/>
            <person name="Kazmierczak K.M."/>
            <person name="Andrzejewski T.M."/>
            <person name="Davidsen T.M."/>
            <person name="Wayne K.J."/>
            <person name="Tettelin H."/>
            <person name="Glass J.I."/>
            <person name="Rusch D."/>
            <person name="Podicherti R."/>
            <person name="Tsui H.-C.T."/>
            <person name="Winkler M.E."/>
        </authorList>
    </citation>
    <scope>NUCLEOTIDE SEQUENCE</scope>
</reference>
<keyword evidence="5" id="KW-0808">Transferase</keyword>
<evidence type="ECO:0000256" key="5">
    <source>
        <dbReference type="ARBA" id="ARBA00022679"/>
    </source>
</evidence>
<keyword evidence="7" id="KW-0100">Branched-chain amino acid biosynthesis</keyword>
<dbReference type="InterPro" id="IPR033939">
    <property type="entry name" value="BCAT_family"/>
</dbReference>
<dbReference type="GO" id="GO:0004084">
    <property type="term" value="F:branched-chain-amino-acid transaminase activity"/>
    <property type="evidence" value="ECO:0007669"/>
    <property type="project" value="InterPro"/>
</dbReference>
<keyword evidence="4" id="KW-0028">Amino-acid biosynthesis</keyword>
<evidence type="ECO:0000256" key="2">
    <source>
        <dbReference type="ARBA" id="ARBA00009320"/>
    </source>
</evidence>
<dbReference type="NCBIfam" id="NF009897">
    <property type="entry name" value="PRK13357.1"/>
    <property type="match status" value="1"/>
</dbReference>
<sequence>MEVKLNKATPELLKTPPASMSGVVFGTQFSDHMFCMEWEDEKGWHNAEIKPYGPLLMEPSAMVLHYAQMAFEGLKAYRTDSGENVLFRPRENFKRMNRTAQRMCLPELDVEEVLDALKQLLRLDSAWVPHESGTTLYIRPTIVATEEAIGLKVSSKYLFFIILSPVGPYYSQGFNPVKIMVSDKYVRAVPGGVGYAKTGGNYAASILAEKEAKEQGYTQVLWLDAVERRYIEEVGAMNIFFVINDEIVTPQLTGSILPGITRMSVLELGKYWGLEVSARRISIDEVLTGLKDGSVTEVFGAGTAAVISPVGVLSYKEEEYQVGNGETGPIASRFYEQLTGIQYGKEPDPFDWVESF</sequence>
<evidence type="ECO:0000256" key="1">
    <source>
        <dbReference type="ARBA" id="ARBA00001933"/>
    </source>
</evidence>